<gene>
    <name evidence="2" type="ORF">KUF71_001844</name>
</gene>
<sequence length="127" mass="13811">MDWLRVGNRPAIPAVPRAGGPPPTGRSCLPAPALPLPCSTTGSASTGPGPPSPSRGPITQPDARPPRALLWTRRRPPRLRVATPRTRREPRALRRSVQLGSACSCSARERERERGVPLPHRRRAEVM</sequence>
<dbReference type="Proteomes" id="UP001219518">
    <property type="component" value="Unassembled WGS sequence"/>
</dbReference>
<keyword evidence="2" id="KW-0645">Protease</keyword>
<dbReference type="GO" id="GO:0006508">
    <property type="term" value="P:proteolysis"/>
    <property type="evidence" value="ECO:0007669"/>
    <property type="project" value="UniProtKB-KW"/>
</dbReference>
<keyword evidence="3" id="KW-1185">Reference proteome</keyword>
<reference evidence="2" key="2">
    <citation type="journal article" date="2023" name="BMC Genomics">
        <title>Pest status, molecular evolution, and epigenetic factors derived from the genome assembly of Frankliniella fusca, a thysanopteran phytovirus vector.</title>
        <authorList>
            <person name="Catto M.A."/>
            <person name="Labadie P.E."/>
            <person name="Jacobson A.L."/>
            <person name="Kennedy G.G."/>
            <person name="Srinivasan R."/>
            <person name="Hunt B.G."/>
        </authorList>
    </citation>
    <scope>NUCLEOTIDE SEQUENCE</scope>
    <source>
        <strain evidence="2">PL_HMW_Pooled</strain>
    </source>
</reference>
<feature type="compositionally biased region" description="Low complexity" evidence="1">
    <location>
        <begin position="36"/>
        <end position="47"/>
    </location>
</feature>
<name>A0AAE1LKU8_9NEOP</name>
<organism evidence="2 3">
    <name type="scientific">Frankliniella fusca</name>
    <dbReference type="NCBI Taxonomy" id="407009"/>
    <lineage>
        <taxon>Eukaryota</taxon>
        <taxon>Metazoa</taxon>
        <taxon>Ecdysozoa</taxon>
        <taxon>Arthropoda</taxon>
        <taxon>Hexapoda</taxon>
        <taxon>Insecta</taxon>
        <taxon>Pterygota</taxon>
        <taxon>Neoptera</taxon>
        <taxon>Paraneoptera</taxon>
        <taxon>Thysanoptera</taxon>
        <taxon>Terebrantia</taxon>
        <taxon>Thripoidea</taxon>
        <taxon>Thripidae</taxon>
        <taxon>Frankliniella</taxon>
    </lineage>
</organism>
<dbReference type="EMBL" id="JAHWGI010001145">
    <property type="protein sequence ID" value="KAK3923433.1"/>
    <property type="molecule type" value="Genomic_DNA"/>
</dbReference>
<evidence type="ECO:0000313" key="2">
    <source>
        <dbReference type="EMBL" id="KAK3923433.1"/>
    </source>
</evidence>
<feature type="region of interest" description="Disordered" evidence="1">
    <location>
        <begin position="1"/>
        <end position="127"/>
    </location>
</feature>
<dbReference type="GO" id="GO:0008233">
    <property type="term" value="F:peptidase activity"/>
    <property type="evidence" value="ECO:0007669"/>
    <property type="project" value="UniProtKB-KW"/>
</dbReference>
<accession>A0AAE1LKU8</accession>
<evidence type="ECO:0000313" key="3">
    <source>
        <dbReference type="Proteomes" id="UP001219518"/>
    </source>
</evidence>
<reference evidence="2" key="1">
    <citation type="submission" date="2021-07" db="EMBL/GenBank/DDBJ databases">
        <authorList>
            <person name="Catto M.A."/>
            <person name="Jacobson A."/>
            <person name="Kennedy G."/>
            <person name="Labadie P."/>
            <person name="Hunt B.G."/>
            <person name="Srinivasan R."/>
        </authorList>
    </citation>
    <scope>NUCLEOTIDE SEQUENCE</scope>
    <source>
        <strain evidence="2">PL_HMW_Pooled</strain>
        <tissue evidence="2">Head</tissue>
    </source>
</reference>
<evidence type="ECO:0000256" key="1">
    <source>
        <dbReference type="SAM" id="MobiDB-lite"/>
    </source>
</evidence>
<comment type="caution">
    <text evidence="2">The sequence shown here is derived from an EMBL/GenBank/DDBJ whole genome shotgun (WGS) entry which is preliminary data.</text>
</comment>
<proteinExistence type="predicted"/>
<protein>
    <submittedName>
        <fullName evidence="2">Lon protease-like protein, mitochondrial</fullName>
    </submittedName>
</protein>
<keyword evidence="2" id="KW-0378">Hydrolase</keyword>
<dbReference type="AlphaFoldDB" id="A0AAE1LKU8"/>